<name>A0A8J7RI99_9BACT</name>
<dbReference type="InterPro" id="IPR010994">
    <property type="entry name" value="RuvA_2-like"/>
</dbReference>
<dbReference type="InterPro" id="IPR057666">
    <property type="entry name" value="DrpA_SLOG"/>
</dbReference>
<dbReference type="Pfam" id="PF02481">
    <property type="entry name" value="DNA_processg_A"/>
    <property type="match status" value="1"/>
</dbReference>
<feature type="compositionally biased region" description="Basic and acidic residues" evidence="2">
    <location>
        <begin position="313"/>
        <end position="331"/>
    </location>
</feature>
<dbReference type="EMBL" id="JAFIDN010000001">
    <property type="protein sequence ID" value="MBP3191115.1"/>
    <property type="molecule type" value="Genomic_DNA"/>
</dbReference>
<gene>
    <name evidence="5" type="primary">dprA</name>
    <name evidence="5" type="ORF">NATSA_00415</name>
</gene>
<dbReference type="Pfam" id="PF17782">
    <property type="entry name" value="WHD_DprA"/>
    <property type="match status" value="1"/>
</dbReference>
<accession>A0A8J7RI99</accession>
<feature type="region of interest" description="Disordered" evidence="2">
    <location>
        <begin position="309"/>
        <end position="331"/>
    </location>
</feature>
<comment type="similarity">
    <text evidence="1">Belongs to the DprA/Smf family.</text>
</comment>
<keyword evidence="6" id="KW-1185">Reference proteome</keyword>
<dbReference type="GO" id="GO:0009294">
    <property type="term" value="P:DNA-mediated transformation"/>
    <property type="evidence" value="ECO:0007669"/>
    <property type="project" value="InterPro"/>
</dbReference>
<dbReference type="SUPFAM" id="SSF47781">
    <property type="entry name" value="RuvA domain 2-like"/>
    <property type="match status" value="1"/>
</dbReference>
<protein>
    <submittedName>
        <fullName evidence="5">DNA-processing protein DprA</fullName>
    </submittedName>
</protein>
<reference evidence="5" key="1">
    <citation type="submission" date="2021-02" db="EMBL/GenBank/DDBJ databases">
        <title>Natronogracilivirga saccharolytica gen. nov. sp. nov. a new anaerobic, haloalkiliphilic carbohydrate-fermenting bacterium from soda lake and proposing of Cyclonatronumiaceae fam. nov. in the phylum Balneolaeota.</title>
        <authorList>
            <person name="Zhilina T.N."/>
            <person name="Sorokin D.Y."/>
            <person name="Zavarzina D.G."/>
            <person name="Toshchakov S.V."/>
            <person name="Kublanov I.V."/>
        </authorList>
    </citation>
    <scope>NUCLEOTIDE SEQUENCE</scope>
    <source>
        <strain evidence="5">Z-1702</strain>
    </source>
</reference>
<dbReference type="Gene3D" id="3.40.50.450">
    <property type="match status" value="1"/>
</dbReference>
<dbReference type="PANTHER" id="PTHR43022:SF1">
    <property type="entry name" value="PROTEIN SMF"/>
    <property type="match status" value="1"/>
</dbReference>
<dbReference type="Gene3D" id="1.10.10.10">
    <property type="entry name" value="Winged helix-like DNA-binding domain superfamily/Winged helix DNA-binding domain"/>
    <property type="match status" value="1"/>
</dbReference>
<organism evidence="5 6">
    <name type="scientific">Natronogracilivirga saccharolytica</name>
    <dbReference type="NCBI Taxonomy" id="2812953"/>
    <lineage>
        <taxon>Bacteria</taxon>
        <taxon>Pseudomonadati</taxon>
        <taxon>Balneolota</taxon>
        <taxon>Balneolia</taxon>
        <taxon>Balneolales</taxon>
        <taxon>Cyclonatronaceae</taxon>
        <taxon>Natronogracilivirga</taxon>
    </lineage>
</organism>
<evidence type="ECO:0000259" key="3">
    <source>
        <dbReference type="Pfam" id="PF02481"/>
    </source>
</evidence>
<dbReference type="SUPFAM" id="SSF102405">
    <property type="entry name" value="MCP/YpsA-like"/>
    <property type="match status" value="1"/>
</dbReference>
<comment type="caution">
    <text evidence="5">The sequence shown here is derived from an EMBL/GenBank/DDBJ whole genome shotgun (WGS) entry which is preliminary data.</text>
</comment>
<proteinExistence type="inferred from homology"/>
<dbReference type="RefSeq" id="WP_210509350.1">
    <property type="nucleotide sequence ID" value="NZ_JAFIDN010000001.1"/>
</dbReference>
<dbReference type="PANTHER" id="PTHR43022">
    <property type="entry name" value="PROTEIN SMF"/>
    <property type="match status" value="1"/>
</dbReference>
<dbReference type="NCBIfam" id="TIGR00732">
    <property type="entry name" value="dprA"/>
    <property type="match status" value="1"/>
</dbReference>
<dbReference type="InterPro" id="IPR003488">
    <property type="entry name" value="DprA"/>
</dbReference>
<evidence type="ECO:0000259" key="4">
    <source>
        <dbReference type="Pfam" id="PF17782"/>
    </source>
</evidence>
<feature type="domain" description="Smf/DprA SLOG" evidence="3">
    <location>
        <begin position="87"/>
        <end position="298"/>
    </location>
</feature>
<feature type="domain" description="DprA winged helix" evidence="4">
    <location>
        <begin position="334"/>
        <end position="383"/>
    </location>
</feature>
<evidence type="ECO:0000256" key="2">
    <source>
        <dbReference type="SAM" id="MobiDB-lite"/>
    </source>
</evidence>
<dbReference type="AlphaFoldDB" id="A0A8J7RI99"/>
<evidence type="ECO:0000313" key="6">
    <source>
        <dbReference type="Proteomes" id="UP000673975"/>
    </source>
</evidence>
<evidence type="ECO:0000256" key="1">
    <source>
        <dbReference type="ARBA" id="ARBA00006525"/>
    </source>
</evidence>
<evidence type="ECO:0000313" key="5">
    <source>
        <dbReference type="EMBL" id="MBP3191115.1"/>
    </source>
</evidence>
<dbReference type="Proteomes" id="UP000673975">
    <property type="component" value="Unassembled WGS sequence"/>
</dbReference>
<sequence length="390" mass="42824">MKTKKYDINDHIRAGVALSMIPDVGAGKINRLFKACPSPMTVFSTGWEALTRIKGIGAAAAKSIHNFKDWEKVDNTINRALEQGYKLLGPHDSHYPELLKHIYDPPAVIWVKGNTEALKKSFIAVIGTRNPTSWGRDVTKKITQSILAALDVGIVSGLAYGVDTAAHRTTIENGGCTVAILGSGLDNIYPRSNRNLASQIIKSGGAVLSEYPPGTKPESHHFPVRNRLVSGMSLGVVITETRFTGGSRITLNTALDQGREVFIVPHDIRNNSGRGCNEFIRNGWGKLICDVNDIADELPQHLLKISIKHHRRQPDAQGKRPGKRNDGESTRLKARQNDIITFLKGKTEDIDIISASLSIPANELLHELLELELAGRVTQKPGKRFTASEW</sequence>
<dbReference type="InterPro" id="IPR041614">
    <property type="entry name" value="DprA_WH"/>
</dbReference>
<dbReference type="InterPro" id="IPR036388">
    <property type="entry name" value="WH-like_DNA-bd_sf"/>
</dbReference>